<dbReference type="HOGENOM" id="CLU_909817_0_0_1"/>
<name>G0N6V3_CAEBE</name>
<sequence length="306" mass="34375">MYNNFLSIENPNPLMPNMPFMMPPIGIAPWMMTGIPGQVPMMAPMMNPGQMPTNYQDYINQNNATAYSQAYHGTLVHVIDDSHIPPGIPVPSSSTSKKTIPHSVFHSLVVKKLLKYIEEKAKKDSVRVEIIDLVSDEEEEEEIDVVDSPRIENSLLDFTSPQDSGRYSGESDSPQTDGEESGEVSMEGELIVVDCPRISSISMETSAEEPSTLDFNPPSTSEAPAVQQQKISVGKPKSRKYSKFFFLFTTAQIECLENMFSRNGTIKPNQVKHLAAGNELVEEQIKKWLKHRRNMRYKTNTSEKED</sequence>
<dbReference type="InterPro" id="IPR001356">
    <property type="entry name" value="HD"/>
</dbReference>
<dbReference type="Pfam" id="PF00046">
    <property type="entry name" value="Homeodomain"/>
    <property type="match status" value="1"/>
</dbReference>
<dbReference type="Gene3D" id="1.10.10.60">
    <property type="entry name" value="Homeodomain-like"/>
    <property type="match status" value="1"/>
</dbReference>
<dbReference type="EMBL" id="GL379845">
    <property type="protein sequence ID" value="EGT54009.1"/>
    <property type="molecule type" value="Genomic_DNA"/>
</dbReference>
<comment type="subcellular location">
    <subcellularLocation>
        <location evidence="1 2 3">Nucleus</location>
    </subcellularLocation>
</comment>
<dbReference type="InterPro" id="IPR009057">
    <property type="entry name" value="Homeodomain-like_sf"/>
</dbReference>
<reference evidence="7" key="1">
    <citation type="submission" date="2011-07" db="EMBL/GenBank/DDBJ databases">
        <authorList>
            <consortium name="Caenorhabditis brenneri Sequencing and Analysis Consortium"/>
            <person name="Wilson R.K."/>
        </authorList>
    </citation>
    <scope>NUCLEOTIDE SEQUENCE [LARGE SCALE GENOMIC DNA]</scope>
    <source>
        <strain evidence="7">PB2801</strain>
    </source>
</reference>
<feature type="compositionally biased region" description="Polar residues" evidence="4">
    <location>
        <begin position="204"/>
        <end position="231"/>
    </location>
</feature>
<feature type="compositionally biased region" description="Polar residues" evidence="4">
    <location>
        <begin position="156"/>
        <end position="176"/>
    </location>
</feature>
<evidence type="ECO:0000313" key="7">
    <source>
        <dbReference type="Proteomes" id="UP000008068"/>
    </source>
</evidence>
<dbReference type="GO" id="GO:0003677">
    <property type="term" value="F:DNA binding"/>
    <property type="evidence" value="ECO:0007669"/>
    <property type="project" value="UniProtKB-UniRule"/>
</dbReference>
<keyword evidence="2 3" id="KW-0371">Homeobox</keyword>
<dbReference type="SUPFAM" id="SSF46689">
    <property type="entry name" value="Homeodomain-like"/>
    <property type="match status" value="1"/>
</dbReference>
<keyword evidence="2 3" id="KW-0539">Nucleus</keyword>
<evidence type="ECO:0000256" key="1">
    <source>
        <dbReference type="ARBA" id="ARBA00004123"/>
    </source>
</evidence>
<dbReference type="InParanoid" id="G0N6V3"/>
<organism evidence="7">
    <name type="scientific">Caenorhabditis brenneri</name>
    <name type="common">Nematode worm</name>
    <dbReference type="NCBI Taxonomy" id="135651"/>
    <lineage>
        <taxon>Eukaryota</taxon>
        <taxon>Metazoa</taxon>
        <taxon>Ecdysozoa</taxon>
        <taxon>Nematoda</taxon>
        <taxon>Chromadorea</taxon>
        <taxon>Rhabditida</taxon>
        <taxon>Rhabditina</taxon>
        <taxon>Rhabditomorpha</taxon>
        <taxon>Rhabditoidea</taxon>
        <taxon>Rhabditidae</taxon>
        <taxon>Peloderinae</taxon>
        <taxon>Caenorhabditis</taxon>
    </lineage>
</organism>
<dbReference type="AlphaFoldDB" id="G0N6V3"/>
<gene>
    <name evidence="6" type="ORF">CAEBREN_02077</name>
</gene>
<evidence type="ECO:0000256" key="4">
    <source>
        <dbReference type="SAM" id="MobiDB-lite"/>
    </source>
</evidence>
<evidence type="ECO:0000259" key="5">
    <source>
        <dbReference type="PROSITE" id="PS50071"/>
    </source>
</evidence>
<dbReference type="PROSITE" id="PS50071">
    <property type="entry name" value="HOMEOBOX_2"/>
    <property type="match status" value="1"/>
</dbReference>
<evidence type="ECO:0000256" key="2">
    <source>
        <dbReference type="PROSITE-ProRule" id="PRU00108"/>
    </source>
</evidence>
<dbReference type="CDD" id="cd00086">
    <property type="entry name" value="homeodomain"/>
    <property type="match status" value="1"/>
</dbReference>
<protein>
    <recommendedName>
        <fullName evidence="5">Homeobox domain-containing protein</fullName>
    </recommendedName>
</protein>
<accession>G0N6V3</accession>
<feature type="region of interest" description="Disordered" evidence="4">
    <location>
        <begin position="204"/>
        <end position="232"/>
    </location>
</feature>
<feature type="compositionally biased region" description="Acidic residues" evidence="4">
    <location>
        <begin position="136"/>
        <end position="145"/>
    </location>
</feature>
<dbReference type="Proteomes" id="UP000008068">
    <property type="component" value="Unassembled WGS sequence"/>
</dbReference>
<keyword evidence="2 3" id="KW-0238">DNA-binding</keyword>
<keyword evidence="7" id="KW-1185">Reference proteome</keyword>
<proteinExistence type="predicted"/>
<feature type="domain" description="Homeobox" evidence="5">
    <location>
        <begin position="239"/>
        <end position="299"/>
    </location>
</feature>
<evidence type="ECO:0000256" key="3">
    <source>
        <dbReference type="RuleBase" id="RU000682"/>
    </source>
</evidence>
<dbReference type="GO" id="GO:0005634">
    <property type="term" value="C:nucleus"/>
    <property type="evidence" value="ECO:0007669"/>
    <property type="project" value="UniProtKB-SubCell"/>
</dbReference>
<evidence type="ECO:0000313" key="6">
    <source>
        <dbReference type="EMBL" id="EGT54009.1"/>
    </source>
</evidence>
<feature type="DNA-binding region" description="Homeobox" evidence="2">
    <location>
        <begin position="241"/>
        <end position="300"/>
    </location>
</feature>
<feature type="region of interest" description="Disordered" evidence="4">
    <location>
        <begin position="136"/>
        <end position="186"/>
    </location>
</feature>